<organism evidence="8 9">
    <name type="scientific">Lentibacter algarum</name>
    <dbReference type="NCBI Taxonomy" id="576131"/>
    <lineage>
        <taxon>Bacteria</taxon>
        <taxon>Pseudomonadati</taxon>
        <taxon>Pseudomonadota</taxon>
        <taxon>Alphaproteobacteria</taxon>
        <taxon>Rhodobacterales</taxon>
        <taxon>Roseobacteraceae</taxon>
        <taxon>Lentibacter</taxon>
    </lineage>
</organism>
<dbReference type="PANTHER" id="PTHR47637:SF1">
    <property type="entry name" value="CHAPERONE SURA"/>
    <property type="match status" value="1"/>
</dbReference>
<dbReference type="RefSeq" id="WP_089890162.1">
    <property type="nucleotide sequence ID" value="NZ_CALJFH010000025.1"/>
</dbReference>
<dbReference type="GO" id="GO:0003755">
    <property type="term" value="F:peptidyl-prolyl cis-trans isomerase activity"/>
    <property type="evidence" value="ECO:0007669"/>
    <property type="project" value="UniProtKB-KW"/>
</dbReference>
<evidence type="ECO:0000313" key="9">
    <source>
        <dbReference type="Proteomes" id="UP000199026"/>
    </source>
</evidence>
<evidence type="ECO:0000256" key="1">
    <source>
        <dbReference type="ARBA" id="ARBA00018370"/>
    </source>
</evidence>
<dbReference type="STRING" id="576131.SAMN05444486_102401"/>
<dbReference type="GeneID" id="78124473"/>
<keyword evidence="2 6" id="KW-0732">Signal</keyword>
<dbReference type="SUPFAM" id="SSF54534">
    <property type="entry name" value="FKBP-like"/>
    <property type="match status" value="1"/>
</dbReference>
<dbReference type="EMBL" id="FNPR01000002">
    <property type="protein sequence ID" value="SDY48487.1"/>
    <property type="molecule type" value="Genomic_DNA"/>
</dbReference>
<evidence type="ECO:0000256" key="5">
    <source>
        <dbReference type="PROSITE-ProRule" id="PRU00278"/>
    </source>
</evidence>
<dbReference type="Pfam" id="PF00639">
    <property type="entry name" value="Rotamase"/>
    <property type="match status" value="1"/>
</dbReference>
<dbReference type="PANTHER" id="PTHR47637">
    <property type="entry name" value="CHAPERONE SURA"/>
    <property type="match status" value="1"/>
</dbReference>
<dbReference type="AlphaFoldDB" id="A0A1H3K8D5"/>
<dbReference type="SUPFAM" id="SSF109998">
    <property type="entry name" value="Triger factor/SurA peptide-binding domain-like"/>
    <property type="match status" value="1"/>
</dbReference>
<evidence type="ECO:0000256" key="4">
    <source>
        <dbReference type="ARBA" id="ARBA00031484"/>
    </source>
</evidence>
<proteinExistence type="predicted"/>
<protein>
    <recommendedName>
        <fullName evidence="1">Parvulin-like PPIase</fullName>
    </recommendedName>
    <alternativeName>
        <fullName evidence="3">Peptidyl-prolyl cis-trans isomerase plp</fullName>
    </alternativeName>
    <alternativeName>
        <fullName evidence="4">Rotamase plp</fullName>
    </alternativeName>
</protein>
<dbReference type="InterPro" id="IPR027304">
    <property type="entry name" value="Trigger_fact/SurA_dom_sf"/>
</dbReference>
<evidence type="ECO:0000259" key="7">
    <source>
        <dbReference type="PROSITE" id="PS50198"/>
    </source>
</evidence>
<keyword evidence="9" id="KW-1185">Reference proteome</keyword>
<evidence type="ECO:0000256" key="3">
    <source>
        <dbReference type="ARBA" id="ARBA00030642"/>
    </source>
</evidence>
<dbReference type="Gene3D" id="3.10.50.40">
    <property type="match status" value="1"/>
</dbReference>
<dbReference type="InterPro" id="IPR050280">
    <property type="entry name" value="OMP_Chaperone_SurA"/>
</dbReference>
<name>A0A1H3K8D5_9RHOB</name>
<dbReference type="InterPro" id="IPR000297">
    <property type="entry name" value="PPIase_PpiC"/>
</dbReference>
<keyword evidence="5" id="KW-0697">Rotamase</keyword>
<feature type="domain" description="PpiC" evidence="7">
    <location>
        <begin position="167"/>
        <end position="263"/>
    </location>
</feature>
<reference evidence="8 9" key="1">
    <citation type="submission" date="2016-10" db="EMBL/GenBank/DDBJ databases">
        <authorList>
            <person name="de Groot N.N."/>
        </authorList>
    </citation>
    <scope>NUCLEOTIDE SEQUENCE [LARGE SCALE GENOMIC DNA]</scope>
    <source>
        <strain evidence="8 9">DSM 24677</strain>
    </source>
</reference>
<dbReference type="OrthoDB" id="9791746at2"/>
<gene>
    <name evidence="8" type="ORF">SAMN05444486_102401</name>
</gene>
<dbReference type="InterPro" id="IPR046357">
    <property type="entry name" value="PPIase_dom_sf"/>
</dbReference>
<accession>A0A1H3K8D5</accession>
<dbReference type="PROSITE" id="PS50198">
    <property type="entry name" value="PPIC_PPIASE_2"/>
    <property type="match status" value="1"/>
</dbReference>
<sequence>MIMRSPLQSLLFICLALGLTLASMAKAQNLFAPAIKVNDKVITQFDLDQRARMLTLFRSPGDATKEARIQLIEERLKLDAAQSFGVVPDREEVLVGMEEFAARANMSNEQFLRALKGGGVEEQTFREFVTSGVAWRTLVRARFGPKVEVGDSDIDQALTSAATGAGNIRVLLSEIILPAPPQEAAAAQARANELSQIKTEGAFAAAARKYSATASRGRGGKLDWMPLSNLPPALHPIILGLARGQVTDPIPINGGIALFQMRGIEEGTVAAPEFSAIEYAAYYIAGGRSPEAFATAKKIKNRADTCDDLYGIAKGQPEEVLERGSKAPADIPTDIALELAKLDKHEVSTALTRADGQTLVFLMLCGRTPKQTEDLDRGQIGLSLQNRRLGSYADSYLAQLRAEARIIEY</sequence>
<dbReference type="Gene3D" id="1.10.4030.10">
    <property type="entry name" value="Porin chaperone SurA, peptide-binding domain"/>
    <property type="match status" value="1"/>
</dbReference>
<evidence type="ECO:0000256" key="6">
    <source>
        <dbReference type="SAM" id="SignalP"/>
    </source>
</evidence>
<evidence type="ECO:0000256" key="2">
    <source>
        <dbReference type="ARBA" id="ARBA00022729"/>
    </source>
</evidence>
<keyword evidence="5" id="KW-0413">Isomerase</keyword>
<feature type="chain" id="PRO_5011770935" description="Parvulin-like PPIase" evidence="6">
    <location>
        <begin position="28"/>
        <end position="409"/>
    </location>
</feature>
<dbReference type="Proteomes" id="UP000199026">
    <property type="component" value="Unassembled WGS sequence"/>
</dbReference>
<feature type="signal peptide" evidence="6">
    <location>
        <begin position="1"/>
        <end position="27"/>
    </location>
</feature>
<evidence type="ECO:0000313" key="8">
    <source>
        <dbReference type="EMBL" id="SDY48487.1"/>
    </source>
</evidence>